<feature type="transmembrane region" description="Helical" evidence="11">
    <location>
        <begin position="438"/>
        <end position="459"/>
    </location>
</feature>
<accession>A0A0A1SS03</accession>
<dbReference type="Pfam" id="PF03663">
    <property type="entry name" value="Glyco_hydro_76"/>
    <property type="match status" value="1"/>
</dbReference>
<dbReference type="EC" id="3.2.1.101" evidence="4 10"/>
<dbReference type="Gene3D" id="1.50.10.20">
    <property type="match status" value="1"/>
</dbReference>
<comment type="similarity">
    <text evidence="3 10">Belongs to the glycosyl hydrolase 76 family.</text>
</comment>
<evidence type="ECO:0000256" key="10">
    <source>
        <dbReference type="PIRNR" id="PIRNR016302"/>
    </source>
</evidence>
<feature type="signal peptide" evidence="12">
    <location>
        <begin position="1"/>
        <end position="22"/>
    </location>
</feature>
<dbReference type="HOGENOM" id="CLU_025694_1_2_1"/>
<dbReference type="EMBL" id="CDHN01000001">
    <property type="protein sequence ID" value="CEJ80876.1"/>
    <property type="molecule type" value="Genomic_DNA"/>
</dbReference>
<dbReference type="SUPFAM" id="SSF48208">
    <property type="entry name" value="Six-hairpin glycosidases"/>
    <property type="match status" value="1"/>
</dbReference>
<dbReference type="InterPro" id="IPR008928">
    <property type="entry name" value="6-hairpin_glycosidase_sf"/>
</dbReference>
<evidence type="ECO:0000256" key="3">
    <source>
        <dbReference type="ARBA" id="ARBA00009699"/>
    </source>
</evidence>
<keyword evidence="5 12" id="KW-0732">Signal</keyword>
<dbReference type="PANTHER" id="PTHR12145:SF41">
    <property type="entry name" value="MANNAN ENDO-1,6-ALPHA-MANNOSIDASE"/>
    <property type="match status" value="1"/>
</dbReference>
<dbReference type="GO" id="GO:0016052">
    <property type="term" value="P:carbohydrate catabolic process"/>
    <property type="evidence" value="ECO:0007669"/>
    <property type="project" value="InterPro"/>
</dbReference>
<evidence type="ECO:0000256" key="5">
    <source>
        <dbReference type="ARBA" id="ARBA00022729"/>
    </source>
</evidence>
<evidence type="ECO:0000256" key="11">
    <source>
        <dbReference type="SAM" id="Phobius"/>
    </source>
</evidence>
<keyword evidence="14" id="KW-1185">Reference proteome</keyword>
<evidence type="ECO:0000256" key="4">
    <source>
        <dbReference type="ARBA" id="ARBA00012350"/>
    </source>
</evidence>
<organism evidence="13 14">
    <name type="scientific">[Torrubiella] hemipterigena</name>
    <dbReference type="NCBI Taxonomy" id="1531966"/>
    <lineage>
        <taxon>Eukaryota</taxon>
        <taxon>Fungi</taxon>
        <taxon>Dikarya</taxon>
        <taxon>Ascomycota</taxon>
        <taxon>Pezizomycotina</taxon>
        <taxon>Sordariomycetes</taxon>
        <taxon>Hypocreomycetidae</taxon>
        <taxon>Hypocreales</taxon>
        <taxon>Clavicipitaceae</taxon>
        <taxon>Clavicipitaceae incertae sedis</taxon>
        <taxon>'Torrubiella' clade</taxon>
    </lineage>
</organism>
<keyword evidence="7 11" id="KW-0472">Membrane</keyword>
<evidence type="ECO:0000256" key="12">
    <source>
        <dbReference type="SAM" id="SignalP"/>
    </source>
</evidence>
<dbReference type="PANTHER" id="PTHR12145">
    <property type="entry name" value="MANNAN ENDO-1,6-ALPHA-MANNOSIDASE DCW1"/>
    <property type="match status" value="1"/>
</dbReference>
<evidence type="ECO:0000256" key="1">
    <source>
        <dbReference type="ARBA" id="ARBA00001452"/>
    </source>
</evidence>
<evidence type="ECO:0000256" key="7">
    <source>
        <dbReference type="ARBA" id="ARBA00023136"/>
    </source>
</evidence>
<dbReference type="InterPro" id="IPR005198">
    <property type="entry name" value="Glyco_hydro_76"/>
</dbReference>
<dbReference type="Proteomes" id="UP000039046">
    <property type="component" value="Unassembled WGS sequence"/>
</dbReference>
<evidence type="ECO:0000256" key="8">
    <source>
        <dbReference type="ARBA" id="ARBA00023180"/>
    </source>
</evidence>
<evidence type="ECO:0000313" key="14">
    <source>
        <dbReference type="Proteomes" id="UP000039046"/>
    </source>
</evidence>
<proteinExistence type="inferred from homology"/>
<reference evidence="13 14" key="1">
    <citation type="journal article" date="2015" name="Genome Announc.">
        <title>Draft Genome Sequence and Gene Annotation of the Entomopathogenic Fungus Verticillium hemipterigenum.</title>
        <authorList>
            <person name="Horn F."/>
            <person name="Habel A."/>
            <person name="Scharf D.H."/>
            <person name="Dworschak J."/>
            <person name="Brakhage A.A."/>
            <person name="Guthke R."/>
            <person name="Hertweck C."/>
            <person name="Linde J."/>
        </authorList>
    </citation>
    <scope>NUCLEOTIDE SEQUENCE [LARGE SCALE GENOMIC DNA]</scope>
</reference>
<dbReference type="GO" id="GO:0009272">
    <property type="term" value="P:fungal-type cell wall biogenesis"/>
    <property type="evidence" value="ECO:0007669"/>
    <property type="project" value="TreeGrafter"/>
</dbReference>
<keyword evidence="11" id="KW-1133">Transmembrane helix</keyword>
<name>A0A0A1SS03_9HYPO</name>
<dbReference type="PIRSF" id="PIRSF016302">
    <property type="entry name" value="Man_a_manosd"/>
    <property type="match status" value="1"/>
</dbReference>
<keyword evidence="6 10" id="KW-0378">Hydrolase</keyword>
<evidence type="ECO:0000256" key="2">
    <source>
        <dbReference type="ARBA" id="ARBA00004308"/>
    </source>
</evidence>
<dbReference type="AlphaFoldDB" id="A0A0A1SS03"/>
<dbReference type="InterPro" id="IPR014480">
    <property type="entry name" value="Mannan-1_6-alpha_mannosidase"/>
</dbReference>
<dbReference type="FunFam" id="1.50.10.20:FF:000006">
    <property type="entry name" value="Mannan endo-1,6-alpha-mannosidase"/>
    <property type="match status" value="1"/>
</dbReference>
<dbReference type="STRING" id="1531966.A0A0A1SS03"/>
<evidence type="ECO:0000256" key="6">
    <source>
        <dbReference type="ARBA" id="ARBA00022801"/>
    </source>
</evidence>
<evidence type="ECO:0000256" key="9">
    <source>
        <dbReference type="ARBA" id="ARBA00023295"/>
    </source>
</evidence>
<evidence type="ECO:0000313" key="13">
    <source>
        <dbReference type="EMBL" id="CEJ80876.1"/>
    </source>
</evidence>
<gene>
    <name evidence="13" type="ORF">VHEMI01034</name>
</gene>
<dbReference type="OrthoDB" id="4187847at2759"/>
<dbReference type="GO" id="GO:0012505">
    <property type="term" value="C:endomembrane system"/>
    <property type="evidence" value="ECO:0007669"/>
    <property type="project" value="UniProtKB-SubCell"/>
</dbReference>
<comment type="catalytic activity">
    <reaction evidence="1 10">
        <text>Random hydrolysis of (1-&gt;6)-alpha-D-mannosidic linkages in unbranched (1-&gt;6)-mannans.</text>
        <dbReference type="EC" id="3.2.1.101"/>
    </reaction>
</comment>
<protein>
    <recommendedName>
        <fullName evidence="4 10">Mannan endo-1,6-alpha-mannosidase</fullName>
        <ecNumber evidence="4 10">3.2.1.101</ecNumber>
    </recommendedName>
</protein>
<comment type="subcellular location">
    <subcellularLocation>
        <location evidence="2">Endomembrane system</location>
    </subcellularLocation>
</comment>
<keyword evidence="11" id="KW-0812">Transmembrane</keyword>
<keyword evidence="8" id="KW-0325">Glycoprotein</keyword>
<dbReference type="GO" id="GO:0008496">
    <property type="term" value="F:mannan endo-1,6-alpha-mannosidase activity"/>
    <property type="evidence" value="ECO:0007669"/>
    <property type="project" value="UniProtKB-UniRule"/>
</dbReference>
<keyword evidence="9 10" id="KW-0326">Glycosidase</keyword>
<feature type="chain" id="PRO_5001978642" description="Mannan endo-1,6-alpha-mannosidase" evidence="12">
    <location>
        <begin position="23"/>
        <end position="463"/>
    </location>
</feature>
<sequence>MKLFNTSVIALTLGFFSDAALGIQINIKDDKSVKDAASVITYGLLKYYTGNHTGDTPGNLPDPYYWWEAGAMFGTLIDYWALTGDTSNNDAIMQAMVHQAAPKGDYMPENQTRTLGNDDQGFWALAAMSAAENVFPNPPKDKVQWLAATQAVFNEYVSRWNDQECGGGLRWQVFNFNVGWNYKNTISNGCFFNIAARLARYTGDKEYANWAGKIFDWVLKVGLITSKNEVLDGIDFDVKQQACTKIDTIQWSYNVGIYMHGAAAMYNLTNDDKWKTRVDGFLKQVQGKFLKDNVLYEQLCEPYKTCNNDQSSFKGYLARFLASTSRLAPHTATDIQKILSDSGVAAAAACSGPASAAFKGIDGTGCGFKWVPTGYDGTNGVGHQMNALSAVMYNLARNWKGPVTGNSGGNSKGDKTGGISEEDRLKARIKPITTADKAGAGILTAIILAMLGGFVFFLASDNF</sequence>